<dbReference type="SMART" id="SM00419">
    <property type="entry name" value="HTH_CRP"/>
    <property type="match status" value="1"/>
</dbReference>
<evidence type="ECO:0000256" key="1">
    <source>
        <dbReference type="ARBA" id="ARBA00023015"/>
    </source>
</evidence>
<dbReference type="InterPro" id="IPR036390">
    <property type="entry name" value="WH_DNA-bd_sf"/>
</dbReference>
<dbReference type="AlphaFoldDB" id="W2C2J5"/>
<evidence type="ECO:0000259" key="4">
    <source>
        <dbReference type="PROSITE" id="PS50042"/>
    </source>
</evidence>
<protein>
    <recommendedName>
        <fullName evidence="4">Cyclic nucleotide-binding domain-containing protein</fullName>
    </recommendedName>
</protein>
<feature type="domain" description="Cyclic nucleotide-binding" evidence="4">
    <location>
        <begin position="12"/>
        <end position="135"/>
    </location>
</feature>
<dbReference type="SUPFAM" id="SSF46785">
    <property type="entry name" value="Winged helix' DNA-binding domain"/>
    <property type="match status" value="1"/>
</dbReference>
<keyword evidence="1" id="KW-0805">Transcription regulation</keyword>
<dbReference type="PANTHER" id="PTHR24567:SF58">
    <property type="entry name" value="CYCLIC AMP-BINDING REGULATORY PROTEIN"/>
    <property type="match status" value="1"/>
</dbReference>
<dbReference type="Proteomes" id="UP000018837">
    <property type="component" value="Unassembled WGS sequence"/>
</dbReference>
<reference evidence="5 6" key="1">
    <citation type="submission" date="2013-11" db="EMBL/GenBank/DDBJ databases">
        <title>Single cell genomics of uncultured Tannerella BU063 (oral taxon 286).</title>
        <authorList>
            <person name="Beall C.J."/>
            <person name="Campbell A.G."/>
            <person name="Griffen A.L."/>
            <person name="Podar M."/>
            <person name="Leys E.J."/>
        </authorList>
    </citation>
    <scope>NUCLEOTIDE SEQUENCE [LARGE SCALE GENOMIC DNA]</scope>
    <source>
        <strain evidence="5">Cell 2</strain>
    </source>
</reference>
<gene>
    <name evidence="5" type="ORF">N425_09940</name>
</gene>
<dbReference type="Gene3D" id="2.60.120.10">
    <property type="entry name" value="Jelly Rolls"/>
    <property type="match status" value="1"/>
</dbReference>
<dbReference type="PROSITE" id="PS50042">
    <property type="entry name" value="CNMP_BINDING_3"/>
    <property type="match status" value="1"/>
</dbReference>
<dbReference type="EMBL" id="AYUF01000482">
    <property type="protein sequence ID" value="ETK01400.1"/>
    <property type="molecule type" value="Genomic_DNA"/>
</dbReference>
<dbReference type="GO" id="GO:0005829">
    <property type="term" value="C:cytosol"/>
    <property type="evidence" value="ECO:0007669"/>
    <property type="project" value="TreeGrafter"/>
</dbReference>
<evidence type="ECO:0000313" key="5">
    <source>
        <dbReference type="EMBL" id="ETK01400.1"/>
    </source>
</evidence>
<accession>W2C2J5</accession>
<organism evidence="5 6">
    <name type="scientific">Tannerella sp. oral taxon BU063 isolate Cell 2</name>
    <dbReference type="NCBI Taxonomy" id="1411148"/>
    <lineage>
        <taxon>Bacteria</taxon>
        <taxon>Pseudomonadati</taxon>
        <taxon>Bacteroidota</taxon>
        <taxon>Bacteroidia</taxon>
        <taxon>Bacteroidales</taxon>
        <taxon>Tannerellaceae</taxon>
        <taxon>Tannerella</taxon>
    </lineage>
</organism>
<dbReference type="PATRIC" id="fig|1411148.3.peg.1590"/>
<evidence type="ECO:0000256" key="2">
    <source>
        <dbReference type="ARBA" id="ARBA00023125"/>
    </source>
</evidence>
<dbReference type="CDD" id="cd00038">
    <property type="entry name" value="CAP_ED"/>
    <property type="match status" value="1"/>
</dbReference>
<dbReference type="InterPro" id="IPR012318">
    <property type="entry name" value="HTH_CRP"/>
</dbReference>
<dbReference type="InterPro" id="IPR014710">
    <property type="entry name" value="RmlC-like_jellyroll"/>
</dbReference>
<name>W2C2J5_9BACT</name>
<dbReference type="PANTHER" id="PTHR24567">
    <property type="entry name" value="CRP FAMILY TRANSCRIPTIONAL REGULATORY PROTEIN"/>
    <property type="match status" value="1"/>
</dbReference>
<dbReference type="InterPro" id="IPR000595">
    <property type="entry name" value="cNMP-bd_dom"/>
</dbReference>
<dbReference type="GO" id="GO:0003677">
    <property type="term" value="F:DNA binding"/>
    <property type="evidence" value="ECO:0007669"/>
    <property type="project" value="UniProtKB-KW"/>
</dbReference>
<evidence type="ECO:0000313" key="6">
    <source>
        <dbReference type="Proteomes" id="UP000018837"/>
    </source>
</evidence>
<dbReference type="Pfam" id="PF00027">
    <property type="entry name" value="cNMP_binding"/>
    <property type="match status" value="1"/>
</dbReference>
<dbReference type="Pfam" id="PF13545">
    <property type="entry name" value="HTH_Crp_2"/>
    <property type="match status" value="1"/>
</dbReference>
<dbReference type="InterPro" id="IPR050397">
    <property type="entry name" value="Env_Response_Regulators"/>
</dbReference>
<comment type="caution">
    <text evidence="5">The sequence shown here is derived from an EMBL/GenBank/DDBJ whole genome shotgun (WGS) entry which is preliminary data.</text>
</comment>
<dbReference type="GO" id="GO:0003700">
    <property type="term" value="F:DNA-binding transcription factor activity"/>
    <property type="evidence" value="ECO:0007669"/>
    <property type="project" value="TreeGrafter"/>
</dbReference>
<keyword evidence="3" id="KW-0804">Transcription</keyword>
<dbReference type="SUPFAM" id="SSF51206">
    <property type="entry name" value="cAMP-binding domain-like"/>
    <property type="match status" value="1"/>
</dbReference>
<proteinExistence type="predicted"/>
<keyword evidence="2" id="KW-0238">DNA-binding</keyword>
<sequence>MMTKDLTEHCALFRGLTPERATELLETYGYALRSYPPRSFAAMQGDTCRTLLIVCHGQVNAWMAGAAGKQIIVEQFADWDVLAPAFLMATHNVFPVSIETTTESELLVIHRDTLLKMLHADMRMMENYLREISDKCFALTQRIGSFALKSLREQLLTYLHTHDTYARQQDIADRFGVARPSLNRVLQELSQEGIVKMVHGKIKLLRRFDP</sequence>
<dbReference type="InterPro" id="IPR018490">
    <property type="entry name" value="cNMP-bd_dom_sf"/>
</dbReference>
<evidence type="ECO:0000256" key="3">
    <source>
        <dbReference type="ARBA" id="ARBA00023163"/>
    </source>
</evidence>